<dbReference type="InterPro" id="IPR025743">
    <property type="entry name" value="TssM1_N"/>
</dbReference>
<dbReference type="InterPro" id="IPR053156">
    <property type="entry name" value="T6SS_TssM-like"/>
</dbReference>
<keyword evidence="4" id="KW-1185">Reference proteome</keyword>
<gene>
    <name evidence="3" type="ORF">FXN65_16350</name>
</gene>
<evidence type="ECO:0000256" key="1">
    <source>
        <dbReference type="SAM" id="Phobius"/>
    </source>
</evidence>
<name>A0A5J6QM73_9GAMM</name>
<dbReference type="PANTHER" id="PTHR36153:SF1">
    <property type="entry name" value="TYPE VI SECRETION SYSTEM COMPONENT TSSM1"/>
    <property type="match status" value="1"/>
</dbReference>
<sequence length="1273" mass="141117">MSGFAIALIVLAIVLALVALAALWWWLRTQSGAAIRSFYNAVRKMEHDQGTQDRYQTPWLLLVGDPREGSQLCVDWQLSPVGRAAWFGRWWADPDGSLLVVPQGLFLPEEGGSVPAFAWRRLLGMLLRLRGQRPLDGVIWTIPVARLLDDAQLATDAIALRRRFGELLQRLGLSLPVHVLVTGLEELPGFQELVAALPEEGRERALGWSSPYALEAGWQGYWLDDALDEVVQALQAAILEVGALRGELGEDLYRLPGQVDGLRGNLRVLLEAVFQGNAQGEAPRLRGLFFSSAQVLGDAADPWDIPTGEQPRTRGVFSAGLWSQRFLAEQGLAQAVPRILRLRLRWQQVVAGTAAVIGAFWLLGMLWAWHDGQRDARELTRVLQVAQSAHVELKDPARSQEQARRNVQGFWNLLRDAPRWHFASLAFPTSWFSSLNDEMDEVLRAMARSEAMQPLARMQQVELDRLLAIRPADRRTEVVGEVPEEWPNYVKAHNLAYGAASLEQQNRWFSEALKGDKGALEPLAQLANGALGMELNTSTLRRRAYYDRVLVDLAAPGLQPLDLQSRRQVLTEHFQGLMKLWLTQYFLADNFVRPAGYLKLHLDILQAGQGNSLAELEEINAQVDDLESLLALTNSSWSHSNGEELVSGYRQLLETVRQSSLLGATVEQNLNSEASRLRRDFHGQWIASVGSRSNLLQRQPGGTLALQDHVSALSRAIKGLLKRDFVVTALRQDTAEPDARTLRNVDAGALAKSLGYIDSYRAFVTQELAQIPPDYRDGMLKAAGEAGARAIWASLAGSAEPRTGAGARAFEVTADQAGQVLRALQLLGRNDLAGALQGLLNRQALQDVGNALAGIDAMPIFTQRYDITQWDGSRDLGLRLFRATDVPDLKGSLAQQFAAMQVASDNAAPALAWLQEQRGLGMAEQERVNRLAAINEELVKYKAQNPTSSPALFEQLVSRDFVEMDRDSCSQVLTTAAVSQGVGDLAQRTRVLRDQASQRCSQLQQQRAALAWNDLADYFNQYLADRFPFAYSLKADDADPARVQHLVELIDSRLAQAEEGLKWGNPGDRPAAEDFLARLKQARTWLGPLFLRDPSGSLGVELDVRWRTDRDAERGADQVIAWGLHAGERQIGFPGEAQRLHWNVGDPMQLLLRWAKDGSQRPSIDPLQPSMAVADLEAGWEYRGPWALLRLMRSHVVLQRQPSMDYTDFPLTLQVPLRGAPGNSEPALMFMRLSLMTQGGKLPLSIQPLPVKAPRSPFSSIHASSLVSTEMTP</sequence>
<dbReference type="PANTHER" id="PTHR36153">
    <property type="entry name" value="INNER MEMBRANE PROTEIN-RELATED"/>
    <property type="match status" value="1"/>
</dbReference>
<keyword evidence="1" id="KW-0472">Membrane</keyword>
<dbReference type="RefSeq" id="WP_151134294.1">
    <property type="nucleotide sequence ID" value="NZ_CP043311.1"/>
</dbReference>
<evidence type="ECO:0000259" key="2">
    <source>
        <dbReference type="Pfam" id="PF14331"/>
    </source>
</evidence>
<dbReference type="Proteomes" id="UP000327179">
    <property type="component" value="Chromosome"/>
</dbReference>
<feature type="transmembrane region" description="Helical" evidence="1">
    <location>
        <begin position="349"/>
        <end position="369"/>
    </location>
</feature>
<accession>A0A5J6QM73</accession>
<dbReference type="KEGG" id="plal:FXN65_16350"/>
<reference evidence="3 4" key="1">
    <citation type="submission" date="2019-08" db="EMBL/GenBank/DDBJ databases">
        <title>Whole-genome Sequencing of e-waste polymer degrading bacterium Pseudomonas sp. strain PE08.</title>
        <authorList>
            <person name="Kirdat K."/>
            <person name="Debbarma P."/>
            <person name="Narawade N."/>
            <person name="Suyal D."/>
            <person name="Thorat V."/>
            <person name="Shouche Y."/>
            <person name="Goel R."/>
            <person name="Yadav A."/>
        </authorList>
    </citation>
    <scope>NUCLEOTIDE SEQUENCE [LARGE SCALE GENOMIC DNA]</scope>
    <source>
        <strain evidence="3 4">PE08</strain>
    </source>
</reference>
<evidence type="ECO:0000313" key="3">
    <source>
        <dbReference type="EMBL" id="QEY63553.1"/>
    </source>
</evidence>
<protein>
    <submittedName>
        <fullName evidence="3">Type VI secretion system protein ImpL</fullName>
    </submittedName>
</protein>
<evidence type="ECO:0000313" key="4">
    <source>
        <dbReference type="Proteomes" id="UP000327179"/>
    </source>
</evidence>
<organism evidence="3 4">
    <name type="scientific">Metapseudomonas lalkuanensis</name>
    <dbReference type="NCBI Taxonomy" id="2604832"/>
    <lineage>
        <taxon>Bacteria</taxon>
        <taxon>Pseudomonadati</taxon>
        <taxon>Pseudomonadota</taxon>
        <taxon>Gammaproteobacteria</taxon>
        <taxon>Pseudomonadales</taxon>
        <taxon>Pseudomonadaceae</taxon>
        <taxon>Metapseudomonas</taxon>
    </lineage>
</organism>
<keyword evidence="1" id="KW-0812">Transmembrane</keyword>
<feature type="transmembrane region" description="Helical" evidence="1">
    <location>
        <begin position="6"/>
        <end position="27"/>
    </location>
</feature>
<proteinExistence type="predicted"/>
<dbReference type="AlphaFoldDB" id="A0A5J6QM73"/>
<dbReference type="Pfam" id="PF14331">
    <property type="entry name" value="IcmF-related_N"/>
    <property type="match status" value="1"/>
</dbReference>
<dbReference type="EMBL" id="CP043311">
    <property type="protein sequence ID" value="QEY63553.1"/>
    <property type="molecule type" value="Genomic_DNA"/>
</dbReference>
<keyword evidence="1" id="KW-1133">Transmembrane helix</keyword>
<feature type="domain" description="Type VI secretion system component TssM1 N-terminal" evidence="2">
    <location>
        <begin position="118"/>
        <end position="351"/>
    </location>
</feature>